<comment type="caution">
    <text evidence="3">The sequence shown here is derived from an EMBL/GenBank/DDBJ whole genome shotgun (WGS) entry which is preliminary data.</text>
</comment>
<feature type="signal peptide" evidence="1">
    <location>
        <begin position="1"/>
        <end position="21"/>
    </location>
</feature>
<gene>
    <name evidence="3" type="ORF">J2W95_000103</name>
</gene>
<keyword evidence="4" id="KW-1185">Reference proteome</keyword>
<dbReference type="InterPro" id="IPR014710">
    <property type="entry name" value="RmlC-like_jellyroll"/>
</dbReference>
<dbReference type="PANTHER" id="PTHR43698">
    <property type="entry name" value="RIBD C-TERMINAL DOMAIN CONTAINING PROTEIN"/>
    <property type="match status" value="1"/>
</dbReference>
<accession>A0ABU1RXC6</accession>
<dbReference type="Pfam" id="PF07883">
    <property type="entry name" value="Cupin_2"/>
    <property type="match status" value="1"/>
</dbReference>
<dbReference type="CDD" id="cd02233">
    <property type="entry name" value="cupin_HNL-like"/>
    <property type="match status" value="1"/>
</dbReference>
<organism evidence="3 4">
    <name type="scientific">Flavobacterium granuli</name>
    <dbReference type="NCBI Taxonomy" id="280093"/>
    <lineage>
        <taxon>Bacteria</taxon>
        <taxon>Pseudomonadati</taxon>
        <taxon>Bacteroidota</taxon>
        <taxon>Flavobacteriia</taxon>
        <taxon>Flavobacteriales</taxon>
        <taxon>Flavobacteriaceae</taxon>
        <taxon>Flavobacterium</taxon>
    </lineage>
</organism>
<proteinExistence type="predicted"/>
<evidence type="ECO:0000313" key="4">
    <source>
        <dbReference type="Proteomes" id="UP001261871"/>
    </source>
</evidence>
<dbReference type="InterPro" id="IPR013096">
    <property type="entry name" value="Cupin_2"/>
</dbReference>
<dbReference type="InterPro" id="IPR011051">
    <property type="entry name" value="RmlC_Cupin_sf"/>
</dbReference>
<evidence type="ECO:0000256" key="1">
    <source>
        <dbReference type="SAM" id="SignalP"/>
    </source>
</evidence>
<reference evidence="3 4" key="1">
    <citation type="submission" date="2023-07" db="EMBL/GenBank/DDBJ databases">
        <title>Sorghum-associated microbial communities from plants grown in Nebraska, USA.</title>
        <authorList>
            <person name="Schachtman D."/>
        </authorList>
    </citation>
    <scope>NUCLEOTIDE SEQUENCE [LARGE SCALE GENOMIC DNA]</scope>
    <source>
        <strain evidence="3 4">BE124</strain>
    </source>
</reference>
<keyword evidence="1" id="KW-0732">Signal</keyword>
<dbReference type="PANTHER" id="PTHR43698:SF1">
    <property type="entry name" value="BLL4564 PROTEIN"/>
    <property type="match status" value="1"/>
</dbReference>
<dbReference type="RefSeq" id="WP_310002811.1">
    <property type="nucleotide sequence ID" value="NZ_JAVDTX010000001.1"/>
</dbReference>
<dbReference type="SUPFAM" id="SSF51182">
    <property type="entry name" value="RmlC-like cupins"/>
    <property type="match status" value="1"/>
</dbReference>
<dbReference type="EMBL" id="JAVDTX010000001">
    <property type="protein sequence ID" value="MDR6843423.1"/>
    <property type="molecule type" value="Genomic_DNA"/>
</dbReference>
<dbReference type="Proteomes" id="UP001261871">
    <property type="component" value="Unassembled WGS sequence"/>
</dbReference>
<dbReference type="InterPro" id="IPR047263">
    <property type="entry name" value="HNL-like_cupin"/>
</dbReference>
<feature type="domain" description="Cupin type-2" evidence="2">
    <location>
        <begin position="73"/>
        <end position="134"/>
    </location>
</feature>
<evidence type="ECO:0000313" key="3">
    <source>
        <dbReference type="EMBL" id="MDR6843423.1"/>
    </source>
</evidence>
<sequence>MNFKKLAILFMIGVFAFSCKAQNKSTLSTKTESQESIIFPKGEKITNNNFMGAVWLNNLVQADSVNQNAVGSVTFEPGARTKWHSHPAGQIILALDGVGYYQEKGSPKVIVKKGDVVKCPANIPHWHGASSDTKFIQVAITGREKGETIWLEPVTDEQYNHL</sequence>
<dbReference type="Gene3D" id="2.60.120.10">
    <property type="entry name" value="Jelly Rolls"/>
    <property type="match status" value="1"/>
</dbReference>
<feature type="chain" id="PRO_5046195708" evidence="1">
    <location>
        <begin position="22"/>
        <end position="162"/>
    </location>
</feature>
<protein>
    <submittedName>
        <fullName evidence="3">Quercetin dioxygenase-like cupin family protein</fullName>
    </submittedName>
</protein>
<evidence type="ECO:0000259" key="2">
    <source>
        <dbReference type="Pfam" id="PF07883"/>
    </source>
</evidence>
<dbReference type="PROSITE" id="PS51257">
    <property type="entry name" value="PROKAR_LIPOPROTEIN"/>
    <property type="match status" value="1"/>
</dbReference>
<name>A0ABU1RXC6_9FLAO</name>